<proteinExistence type="predicted"/>
<gene>
    <name evidence="1" type="ORF">CSLFYP84_02186</name>
</gene>
<reference evidence="1" key="1">
    <citation type="submission" date="2019-11" db="EMBL/GenBank/DDBJ databases">
        <authorList>
            <person name="Feng L."/>
        </authorList>
    </citation>
    <scope>NUCLEOTIDE SEQUENCE</scope>
    <source>
        <strain evidence="1">CsymbiosumLFYP84</strain>
    </source>
</reference>
<accession>A0A6N3ESJ5</accession>
<dbReference type="GO" id="GO:0006310">
    <property type="term" value="P:DNA recombination"/>
    <property type="evidence" value="ECO:0007669"/>
    <property type="project" value="InterPro"/>
</dbReference>
<sequence>MRIAGARRLLPLYFDRRVFHKESKFNNLMCESGEVMAIEFFMAMLPPTMTHQEKQVRVVNGKPVFYEPQELKAVREKLRAHLGKHVPDEKFSGAVRLTTWWCFPLKGDHLDGEYKTSKPDTDNLVKMLKDVMTGLHFWSDDAQVASEVIEKYWARMPGIYVKVEKI</sequence>
<name>A0A6N3ESJ5_CLOSY</name>
<dbReference type="Gene3D" id="3.30.1330.70">
    <property type="entry name" value="Holliday junction resolvase RusA"/>
    <property type="match status" value="1"/>
</dbReference>
<dbReference type="InterPro" id="IPR008822">
    <property type="entry name" value="Endonuclease_RusA-like"/>
</dbReference>
<dbReference type="GO" id="GO:0006281">
    <property type="term" value="P:DNA repair"/>
    <property type="evidence" value="ECO:0007669"/>
    <property type="project" value="InterPro"/>
</dbReference>
<dbReference type="GO" id="GO:0000287">
    <property type="term" value="F:magnesium ion binding"/>
    <property type="evidence" value="ECO:0007669"/>
    <property type="project" value="InterPro"/>
</dbReference>
<organism evidence="1">
    <name type="scientific">Clostridium symbiosum</name>
    <name type="common">Bacteroides symbiosus</name>
    <dbReference type="NCBI Taxonomy" id="1512"/>
    <lineage>
        <taxon>Bacteria</taxon>
        <taxon>Bacillati</taxon>
        <taxon>Bacillota</taxon>
        <taxon>Clostridia</taxon>
        <taxon>Lachnospirales</taxon>
        <taxon>Lachnospiraceae</taxon>
        <taxon>Otoolea</taxon>
    </lineage>
</organism>
<dbReference type="InterPro" id="IPR036614">
    <property type="entry name" value="RusA-like_sf"/>
</dbReference>
<dbReference type="Pfam" id="PF05866">
    <property type="entry name" value="RusA"/>
    <property type="match status" value="1"/>
</dbReference>
<dbReference type="SUPFAM" id="SSF103084">
    <property type="entry name" value="Holliday junction resolvase RusA"/>
    <property type="match status" value="1"/>
</dbReference>
<dbReference type="EMBL" id="CACRUA010000026">
    <property type="protein sequence ID" value="VYU42179.1"/>
    <property type="molecule type" value="Genomic_DNA"/>
</dbReference>
<evidence type="ECO:0000313" key="1">
    <source>
        <dbReference type="EMBL" id="VYU42179.1"/>
    </source>
</evidence>
<protein>
    <submittedName>
        <fullName evidence="1">Endodeoxyribonuclease RusA</fullName>
    </submittedName>
</protein>
<dbReference type="AlphaFoldDB" id="A0A6N3ESJ5"/>